<gene>
    <name evidence="1" type="ORF">Patl1_25939</name>
</gene>
<accession>A0ACC1B013</accession>
<protein>
    <submittedName>
        <fullName evidence="1">Uncharacterized protein</fullName>
    </submittedName>
</protein>
<reference evidence="2" key="1">
    <citation type="journal article" date="2023" name="G3 (Bethesda)">
        <title>Genome assembly and association tests identify interacting loci associated with vigor, precocity, and sex in interspecific pistachio rootstocks.</title>
        <authorList>
            <person name="Palmer W."/>
            <person name="Jacygrad E."/>
            <person name="Sagayaradj S."/>
            <person name="Cavanaugh K."/>
            <person name="Han R."/>
            <person name="Bertier L."/>
            <person name="Beede B."/>
            <person name="Kafkas S."/>
            <person name="Golino D."/>
            <person name="Preece J."/>
            <person name="Michelmore R."/>
        </authorList>
    </citation>
    <scope>NUCLEOTIDE SEQUENCE [LARGE SCALE GENOMIC DNA]</scope>
</reference>
<organism evidence="1 2">
    <name type="scientific">Pistacia atlantica</name>
    <dbReference type="NCBI Taxonomy" id="434234"/>
    <lineage>
        <taxon>Eukaryota</taxon>
        <taxon>Viridiplantae</taxon>
        <taxon>Streptophyta</taxon>
        <taxon>Embryophyta</taxon>
        <taxon>Tracheophyta</taxon>
        <taxon>Spermatophyta</taxon>
        <taxon>Magnoliopsida</taxon>
        <taxon>eudicotyledons</taxon>
        <taxon>Gunneridae</taxon>
        <taxon>Pentapetalae</taxon>
        <taxon>rosids</taxon>
        <taxon>malvids</taxon>
        <taxon>Sapindales</taxon>
        <taxon>Anacardiaceae</taxon>
        <taxon>Pistacia</taxon>
    </lineage>
</organism>
<dbReference type="Proteomes" id="UP001164250">
    <property type="component" value="Chromosome 7"/>
</dbReference>
<proteinExistence type="predicted"/>
<sequence>MLHRWAKTAKCNMGISRRCAYALDIAVSIRFWYFEVKGGMETKLLSPKTIYGTYLVFKFHDLERRILYKEDPPVKCGVYFEGKDDGKRHSLFLDPAGSMLRRYRDKGDGWMEIEMGEFFNENGHDGMLMFTSSHDSDNTRNPFIIEGIELRPKYAR</sequence>
<keyword evidence="2" id="KW-1185">Reference proteome</keyword>
<evidence type="ECO:0000313" key="2">
    <source>
        <dbReference type="Proteomes" id="UP001164250"/>
    </source>
</evidence>
<name>A0ACC1B013_9ROSI</name>
<evidence type="ECO:0000313" key="1">
    <source>
        <dbReference type="EMBL" id="KAJ0092269.1"/>
    </source>
</evidence>
<comment type="caution">
    <text evidence="1">The sequence shown here is derived from an EMBL/GenBank/DDBJ whole genome shotgun (WGS) entry which is preliminary data.</text>
</comment>
<dbReference type="EMBL" id="CM047903">
    <property type="protein sequence ID" value="KAJ0092269.1"/>
    <property type="molecule type" value="Genomic_DNA"/>
</dbReference>